<feature type="binding site" evidence="6">
    <location>
        <position position="130"/>
    </location>
    <ligand>
        <name>Zn(2+)</name>
        <dbReference type="ChEBI" id="CHEBI:29105"/>
    </ligand>
</feature>
<feature type="binding site" evidence="6">
    <location>
        <position position="133"/>
    </location>
    <ligand>
        <name>Zn(2+)</name>
        <dbReference type="ChEBI" id="CHEBI:29105"/>
    </ligand>
</feature>
<dbReference type="EMBL" id="ABVL01000013">
    <property type="protein sequence ID" value="EDY18318.1"/>
    <property type="molecule type" value="Genomic_DNA"/>
</dbReference>
<proteinExistence type="inferred from homology"/>
<dbReference type="PANTHER" id="PTHR11002:SF79">
    <property type="entry name" value="CARBONIC ANHYDRASE 2"/>
    <property type="match status" value="1"/>
</dbReference>
<dbReference type="Pfam" id="PF00484">
    <property type="entry name" value="Pro_CA"/>
    <property type="match status" value="1"/>
</dbReference>
<gene>
    <name evidence="9" type="ORF">CfE428DRAFT_4102</name>
</gene>
<comment type="function">
    <text evidence="7">Reversible hydration of carbon dioxide.</text>
</comment>
<dbReference type="GO" id="GO:0008270">
    <property type="term" value="F:zinc ion binding"/>
    <property type="evidence" value="ECO:0007669"/>
    <property type="project" value="UniProtKB-UniRule"/>
</dbReference>
<evidence type="ECO:0000256" key="8">
    <source>
        <dbReference type="SAM" id="SignalP"/>
    </source>
</evidence>
<evidence type="ECO:0000313" key="10">
    <source>
        <dbReference type="Proteomes" id="UP000005824"/>
    </source>
</evidence>
<dbReference type="GO" id="GO:0015976">
    <property type="term" value="P:carbon utilization"/>
    <property type="evidence" value="ECO:0007669"/>
    <property type="project" value="InterPro"/>
</dbReference>
<dbReference type="PROSITE" id="PS00705">
    <property type="entry name" value="PROK_CO2_ANHYDRASE_2"/>
    <property type="match status" value="1"/>
</dbReference>
<dbReference type="InterPro" id="IPR015892">
    <property type="entry name" value="Carbonic_anhydrase_CS"/>
</dbReference>
<protein>
    <recommendedName>
        <fullName evidence="2 7">Carbonic anhydrase</fullName>
        <ecNumber evidence="2 7">4.2.1.1</ecNumber>
    </recommendedName>
    <alternativeName>
        <fullName evidence="7">Carbonate dehydratase</fullName>
    </alternativeName>
</protein>
<accession>B4D5B3</accession>
<dbReference type="Gene3D" id="3.40.1050.10">
    <property type="entry name" value="Carbonic anhydrase"/>
    <property type="match status" value="1"/>
</dbReference>
<evidence type="ECO:0000256" key="4">
    <source>
        <dbReference type="ARBA" id="ARBA00023239"/>
    </source>
</evidence>
<keyword evidence="10" id="KW-1185">Reference proteome</keyword>
<dbReference type="SMART" id="SM00947">
    <property type="entry name" value="Pro_CA"/>
    <property type="match status" value="1"/>
</dbReference>
<dbReference type="InParanoid" id="B4D5B3"/>
<evidence type="ECO:0000256" key="2">
    <source>
        <dbReference type="ARBA" id="ARBA00012925"/>
    </source>
</evidence>
<feature type="chain" id="PRO_5002803177" description="Carbonic anhydrase" evidence="8">
    <location>
        <begin position="23"/>
        <end position="217"/>
    </location>
</feature>
<evidence type="ECO:0000256" key="1">
    <source>
        <dbReference type="ARBA" id="ARBA00006217"/>
    </source>
</evidence>
<reference evidence="9 10" key="1">
    <citation type="journal article" date="2011" name="J. Bacteriol.">
        <title>Genome sequence of Chthoniobacter flavus Ellin428, an aerobic heterotrophic soil bacterium.</title>
        <authorList>
            <person name="Kant R."/>
            <person name="van Passel M.W."/>
            <person name="Palva A."/>
            <person name="Lucas S."/>
            <person name="Lapidus A."/>
            <person name="Glavina Del Rio T."/>
            <person name="Dalin E."/>
            <person name="Tice H."/>
            <person name="Bruce D."/>
            <person name="Goodwin L."/>
            <person name="Pitluck S."/>
            <person name="Larimer F.W."/>
            <person name="Land M.L."/>
            <person name="Hauser L."/>
            <person name="Sangwan P."/>
            <person name="de Vos W.M."/>
            <person name="Janssen P.H."/>
            <person name="Smidt H."/>
        </authorList>
    </citation>
    <scope>NUCLEOTIDE SEQUENCE [LARGE SCALE GENOMIC DNA]</scope>
    <source>
        <strain evidence="9 10">Ellin428</strain>
    </source>
</reference>
<dbReference type="GO" id="GO:0004089">
    <property type="term" value="F:carbonate dehydratase activity"/>
    <property type="evidence" value="ECO:0007669"/>
    <property type="project" value="UniProtKB-UniRule"/>
</dbReference>
<dbReference type="AlphaFoldDB" id="B4D5B3"/>
<evidence type="ECO:0000256" key="3">
    <source>
        <dbReference type="ARBA" id="ARBA00022833"/>
    </source>
</evidence>
<evidence type="ECO:0000256" key="7">
    <source>
        <dbReference type="RuleBase" id="RU003956"/>
    </source>
</evidence>
<feature type="binding site" evidence="6">
    <location>
        <position position="77"/>
    </location>
    <ligand>
        <name>Zn(2+)</name>
        <dbReference type="ChEBI" id="CHEBI:29105"/>
    </ligand>
</feature>
<name>B4D5B3_9BACT</name>
<comment type="catalytic activity">
    <reaction evidence="5 7">
        <text>hydrogencarbonate + H(+) = CO2 + H2O</text>
        <dbReference type="Rhea" id="RHEA:10748"/>
        <dbReference type="ChEBI" id="CHEBI:15377"/>
        <dbReference type="ChEBI" id="CHEBI:15378"/>
        <dbReference type="ChEBI" id="CHEBI:16526"/>
        <dbReference type="ChEBI" id="CHEBI:17544"/>
        <dbReference type="EC" id="4.2.1.1"/>
    </reaction>
</comment>
<keyword evidence="4 7" id="KW-0456">Lyase</keyword>
<dbReference type="PANTHER" id="PTHR11002">
    <property type="entry name" value="CARBONIC ANHYDRASE"/>
    <property type="match status" value="1"/>
</dbReference>
<feature type="binding site" evidence="6">
    <location>
        <position position="79"/>
    </location>
    <ligand>
        <name>Zn(2+)</name>
        <dbReference type="ChEBI" id="CHEBI:29105"/>
    </ligand>
</feature>
<comment type="similarity">
    <text evidence="1 7">Belongs to the beta-class carbonic anhydrase family.</text>
</comment>
<organism evidence="9 10">
    <name type="scientific">Chthoniobacter flavus Ellin428</name>
    <dbReference type="NCBI Taxonomy" id="497964"/>
    <lineage>
        <taxon>Bacteria</taxon>
        <taxon>Pseudomonadati</taxon>
        <taxon>Verrucomicrobiota</taxon>
        <taxon>Spartobacteria</taxon>
        <taxon>Chthoniobacterales</taxon>
        <taxon>Chthoniobacteraceae</taxon>
        <taxon>Chthoniobacter</taxon>
    </lineage>
</organism>
<dbReference type="EC" id="4.2.1.1" evidence="2 7"/>
<dbReference type="RefSeq" id="WP_006981426.1">
    <property type="nucleotide sequence ID" value="NZ_ABVL01000013.1"/>
</dbReference>
<evidence type="ECO:0000313" key="9">
    <source>
        <dbReference type="EMBL" id="EDY18318.1"/>
    </source>
</evidence>
<dbReference type="InterPro" id="IPR036874">
    <property type="entry name" value="Carbonic_anhydrase_sf"/>
</dbReference>
<dbReference type="InterPro" id="IPR001765">
    <property type="entry name" value="Carbonic_anhydrase"/>
</dbReference>
<keyword evidence="3 6" id="KW-0862">Zinc</keyword>
<evidence type="ECO:0000256" key="6">
    <source>
        <dbReference type="PIRSR" id="PIRSR601765-1"/>
    </source>
</evidence>
<keyword evidence="6" id="KW-0479">Metal-binding</keyword>
<comment type="caution">
    <text evidence="9">The sequence shown here is derived from an EMBL/GenBank/DDBJ whole genome shotgun (WGS) entry which is preliminary data.</text>
</comment>
<dbReference type="STRING" id="497964.CfE428DRAFT_4102"/>
<dbReference type="CDD" id="cd03378">
    <property type="entry name" value="beta_CA_cladeC"/>
    <property type="match status" value="1"/>
</dbReference>
<comment type="cofactor">
    <cofactor evidence="6">
        <name>Zn(2+)</name>
        <dbReference type="ChEBI" id="CHEBI:29105"/>
    </cofactor>
    <text evidence="6">Binds 1 zinc ion per subunit.</text>
</comment>
<keyword evidence="8" id="KW-0732">Signal</keyword>
<dbReference type="SUPFAM" id="SSF53056">
    <property type="entry name" value="beta-carbonic anhydrase, cab"/>
    <property type="match status" value="1"/>
</dbReference>
<evidence type="ECO:0000256" key="5">
    <source>
        <dbReference type="ARBA" id="ARBA00048348"/>
    </source>
</evidence>
<feature type="signal peptide" evidence="8">
    <location>
        <begin position="1"/>
        <end position="22"/>
    </location>
</feature>
<sequence precursor="true">MKIPSRISAVLLSLLLPALAAAADHTSPSVGADVALARLKAGNQRFASASVSSSKPVAARRAATVNGQHPFAIIVGCADSRTPPEIIFDQSIGDLFVVRAAGNLVDDYGLGSIEYAVEHLGARLIVVLGHQKCGAVQAALSGGEAPGHIHALVSAIQPAVQATKGKPGDPLSNAVHENDALVAEKIRKKARLGDLTSQVRVVEGCYDLRTGKVEWAK</sequence>
<dbReference type="Proteomes" id="UP000005824">
    <property type="component" value="Unassembled WGS sequence"/>
</dbReference>
<dbReference type="eggNOG" id="COG0288">
    <property type="taxonomic scope" value="Bacteria"/>
</dbReference>